<evidence type="ECO:0000313" key="5">
    <source>
        <dbReference type="Proteomes" id="UP000550729"/>
    </source>
</evidence>
<dbReference type="PRINTS" id="PR00081">
    <property type="entry name" value="GDHRDH"/>
</dbReference>
<dbReference type="Proteomes" id="UP000550729">
    <property type="component" value="Unassembled WGS sequence"/>
</dbReference>
<evidence type="ECO:0000313" key="4">
    <source>
        <dbReference type="EMBL" id="NMO05046.1"/>
    </source>
</evidence>
<dbReference type="AlphaFoldDB" id="A0A848L2Q3"/>
<keyword evidence="2" id="KW-0560">Oxidoreductase</keyword>
<dbReference type="InterPro" id="IPR002347">
    <property type="entry name" value="SDR_fam"/>
</dbReference>
<reference evidence="4 5" key="1">
    <citation type="submission" date="2020-04" db="EMBL/GenBank/DDBJ databases">
        <title>Gordonia sp. nov. TBRC 11910.</title>
        <authorList>
            <person name="Suriyachadkun C."/>
        </authorList>
    </citation>
    <scope>NUCLEOTIDE SEQUENCE [LARGE SCALE GENOMIC DNA]</scope>
    <source>
        <strain evidence="4 5">TBRC 11910</strain>
    </source>
</reference>
<organism evidence="4 5">
    <name type="scientific">Gordonia asplenii</name>
    <dbReference type="NCBI Taxonomy" id="2725283"/>
    <lineage>
        <taxon>Bacteria</taxon>
        <taxon>Bacillati</taxon>
        <taxon>Actinomycetota</taxon>
        <taxon>Actinomycetes</taxon>
        <taxon>Mycobacteriales</taxon>
        <taxon>Gordoniaceae</taxon>
        <taxon>Gordonia</taxon>
    </lineage>
</organism>
<dbReference type="InterPro" id="IPR057326">
    <property type="entry name" value="KR_dom"/>
</dbReference>
<dbReference type="SMART" id="SM00822">
    <property type="entry name" value="PKS_KR"/>
    <property type="match status" value="1"/>
</dbReference>
<dbReference type="PANTHER" id="PTHR43477">
    <property type="entry name" value="DIHYDROANTICAPSIN 7-DEHYDROGENASE"/>
    <property type="match status" value="1"/>
</dbReference>
<dbReference type="GO" id="GO:0016491">
    <property type="term" value="F:oxidoreductase activity"/>
    <property type="evidence" value="ECO:0007669"/>
    <property type="project" value="UniProtKB-KW"/>
</dbReference>
<dbReference type="Gene3D" id="3.40.50.720">
    <property type="entry name" value="NAD(P)-binding Rossmann-like Domain"/>
    <property type="match status" value="1"/>
</dbReference>
<protein>
    <submittedName>
        <fullName evidence="4">SDR family oxidoreductase</fullName>
    </submittedName>
</protein>
<comment type="caution">
    <text evidence="4">The sequence shown here is derived from an EMBL/GenBank/DDBJ whole genome shotgun (WGS) entry which is preliminary data.</text>
</comment>
<dbReference type="PANTHER" id="PTHR43477:SF1">
    <property type="entry name" value="DIHYDROANTICAPSIN 7-DEHYDROGENASE"/>
    <property type="match status" value="1"/>
</dbReference>
<dbReference type="EMBL" id="JABBNB010000048">
    <property type="protein sequence ID" value="NMO05046.1"/>
    <property type="molecule type" value="Genomic_DNA"/>
</dbReference>
<dbReference type="RefSeq" id="WP_170197548.1">
    <property type="nucleotide sequence ID" value="NZ_JABBNB010000048.1"/>
</dbReference>
<sequence length="238" mass="24685">MPGAGDHVVIIGGTSNLGLEIASAAARLGAEVTVAGRDKAKADAAVARIGGDTHPAICDLNDSDSLYAMFDGIERVDHLILTALDRDHNTIADFRPDDSARTMLMKTVGYAVAVHAALPKFTHTGSVVMFSGLSMWTPMPGSTTISMANGGVIGLMNSLATQIAPVRVNSVTPGVVVGTDAVDSADPVRAEQYERLRQRTPGKRLPTTADIVAATFALTDNPGLNAANLVVDAGMHLA</sequence>
<feature type="domain" description="Ketoreductase" evidence="3">
    <location>
        <begin position="6"/>
        <end position="179"/>
    </location>
</feature>
<evidence type="ECO:0000256" key="2">
    <source>
        <dbReference type="ARBA" id="ARBA00023002"/>
    </source>
</evidence>
<dbReference type="Pfam" id="PF13561">
    <property type="entry name" value="adh_short_C2"/>
    <property type="match status" value="1"/>
</dbReference>
<keyword evidence="5" id="KW-1185">Reference proteome</keyword>
<gene>
    <name evidence="4" type="ORF">HH308_27880</name>
</gene>
<name>A0A848L2Q3_9ACTN</name>
<evidence type="ECO:0000259" key="3">
    <source>
        <dbReference type="SMART" id="SM00822"/>
    </source>
</evidence>
<dbReference type="InterPro" id="IPR036291">
    <property type="entry name" value="NAD(P)-bd_dom_sf"/>
</dbReference>
<comment type="similarity">
    <text evidence="1">Belongs to the short-chain dehydrogenases/reductases (SDR) family.</text>
</comment>
<accession>A0A848L2Q3</accession>
<proteinExistence type="inferred from homology"/>
<dbReference type="SUPFAM" id="SSF51735">
    <property type="entry name" value="NAD(P)-binding Rossmann-fold domains"/>
    <property type="match status" value="1"/>
</dbReference>
<dbReference type="InterPro" id="IPR051122">
    <property type="entry name" value="SDR_DHRS6-like"/>
</dbReference>
<evidence type="ECO:0000256" key="1">
    <source>
        <dbReference type="ARBA" id="ARBA00006484"/>
    </source>
</evidence>